<feature type="compositionally biased region" description="Basic residues" evidence="1">
    <location>
        <begin position="1"/>
        <end position="10"/>
    </location>
</feature>
<evidence type="ECO:0000313" key="2">
    <source>
        <dbReference type="EMBL" id="KAK6188886.1"/>
    </source>
</evidence>
<comment type="caution">
    <text evidence="2">The sequence shown here is derived from an EMBL/GenBank/DDBJ whole genome shotgun (WGS) entry which is preliminary data.</text>
</comment>
<dbReference type="AlphaFoldDB" id="A0AAN8KA05"/>
<proteinExistence type="predicted"/>
<organism evidence="2 3">
    <name type="scientific">Patella caerulea</name>
    <name type="common">Rayed Mediterranean limpet</name>
    <dbReference type="NCBI Taxonomy" id="87958"/>
    <lineage>
        <taxon>Eukaryota</taxon>
        <taxon>Metazoa</taxon>
        <taxon>Spiralia</taxon>
        <taxon>Lophotrochozoa</taxon>
        <taxon>Mollusca</taxon>
        <taxon>Gastropoda</taxon>
        <taxon>Patellogastropoda</taxon>
        <taxon>Patelloidea</taxon>
        <taxon>Patellidae</taxon>
        <taxon>Patella</taxon>
    </lineage>
</organism>
<gene>
    <name evidence="2" type="ORF">SNE40_004970</name>
</gene>
<protein>
    <submittedName>
        <fullName evidence="2">Uncharacterized protein</fullName>
    </submittedName>
</protein>
<evidence type="ECO:0000313" key="3">
    <source>
        <dbReference type="Proteomes" id="UP001347796"/>
    </source>
</evidence>
<evidence type="ECO:0000256" key="1">
    <source>
        <dbReference type="SAM" id="MobiDB-lite"/>
    </source>
</evidence>
<accession>A0AAN8KA05</accession>
<reference evidence="2 3" key="1">
    <citation type="submission" date="2024-01" db="EMBL/GenBank/DDBJ databases">
        <title>The genome of the rayed Mediterranean limpet Patella caerulea (Linnaeus, 1758).</title>
        <authorList>
            <person name="Anh-Thu Weber A."/>
            <person name="Halstead-Nussloch G."/>
        </authorList>
    </citation>
    <scope>NUCLEOTIDE SEQUENCE [LARGE SCALE GENOMIC DNA]</scope>
    <source>
        <strain evidence="2">AATW-2023a</strain>
        <tissue evidence="2">Whole specimen</tissue>
    </source>
</reference>
<feature type="region of interest" description="Disordered" evidence="1">
    <location>
        <begin position="1"/>
        <end position="32"/>
    </location>
</feature>
<dbReference type="EMBL" id="JAZGQO010000003">
    <property type="protein sequence ID" value="KAK6188886.1"/>
    <property type="molecule type" value="Genomic_DNA"/>
</dbReference>
<feature type="compositionally biased region" description="Basic and acidic residues" evidence="1">
    <location>
        <begin position="11"/>
        <end position="21"/>
    </location>
</feature>
<dbReference type="Proteomes" id="UP001347796">
    <property type="component" value="Unassembled WGS sequence"/>
</dbReference>
<sequence>MKNKKKKKKNSRDNIYHHLNLEQDSTDNDSDDEFGLILTTPKRQKSDHKGANLFVPANILQSPKLAAVATRMKMTPTQQAAYTAALIGEIGGDTNQVYTSYAFTDKH</sequence>
<keyword evidence="3" id="KW-1185">Reference proteome</keyword>
<name>A0AAN8KA05_PATCE</name>